<dbReference type="PANTHER" id="PTHR45992:SF11">
    <property type="entry name" value="ALPHA-TYPE PROTEIN KINASE DOMAIN-CONTAINING PROTEIN"/>
    <property type="match status" value="1"/>
</dbReference>
<keyword evidence="2" id="KW-0808">Transferase</keyword>
<keyword evidence="5" id="KW-0067">ATP-binding</keyword>
<dbReference type="SUPFAM" id="SSF56112">
    <property type="entry name" value="Protein kinase-like (PK-like)"/>
    <property type="match status" value="1"/>
</dbReference>
<keyword evidence="4" id="KW-0418">Kinase</keyword>
<evidence type="ECO:0000313" key="8">
    <source>
        <dbReference type="Proteomes" id="UP001480595"/>
    </source>
</evidence>
<dbReference type="GeneID" id="92091024"/>
<dbReference type="InterPro" id="IPR004166">
    <property type="entry name" value="a-kinase_dom"/>
</dbReference>
<dbReference type="InterPro" id="IPR011009">
    <property type="entry name" value="Kinase-like_dom_sf"/>
</dbReference>
<evidence type="ECO:0000313" key="7">
    <source>
        <dbReference type="EMBL" id="KAK8069936.1"/>
    </source>
</evidence>
<name>A0ABR1VI06_9PEZI</name>
<protein>
    <recommendedName>
        <fullName evidence="6">Alpha-type protein kinase domain-containing protein</fullName>
    </recommendedName>
</protein>
<evidence type="ECO:0000256" key="3">
    <source>
        <dbReference type="ARBA" id="ARBA00022741"/>
    </source>
</evidence>
<sequence length="231" mass="25668">ASRGHEVSQQIAPPLQRFSIRTPGSEELAQQVEIHLAPYAEGKFKLVCGGRFTIGPRAGQPCVAKTFKARHGSFDEQLAGEYRVIRCAQALVEAWNNAGVVQQPVCVLAPQVMTSDDGTKERRMVEPFIPGYRKHNNNNGYVMPSFDPWNEVMQAVSHFSYHISDGARLLCDVQGGPAKNVYVLTDPAVHSDGNHYGETDLGKPGMQRFFATHRCNKFCRSDWKKPVPVSK</sequence>
<dbReference type="Gene3D" id="3.20.200.10">
    <property type="entry name" value="MHCK/EF2 kinase"/>
    <property type="match status" value="1"/>
</dbReference>
<feature type="non-terminal residue" evidence="7">
    <location>
        <position position="1"/>
    </location>
</feature>
<gene>
    <name evidence="7" type="ORF">PG994_006552</name>
</gene>
<dbReference type="EMBL" id="JAQQWL010000006">
    <property type="protein sequence ID" value="KAK8069936.1"/>
    <property type="molecule type" value="Genomic_DNA"/>
</dbReference>
<evidence type="ECO:0000256" key="4">
    <source>
        <dbReference type="ARBA" id="ARBA00022777"/>
    </source>
</evidence>
<evidence type="ECO:0000256" key="5">
    <source>
        <dbReference type="ARBA" id="ARBA00022840"/>
    </source>
</evidence>
<reference evidence="7 8" key="1">
    <citation type="submission" date="2023-01" db="EMBL/GenBank/DDBJ databases">
        <title>Analysis of 21 Apiospora genomes using comparative genomics revels a genus with tremendous synthesis potential of carbohydrate active enzymes and secondary metabolites.</title>
        <authorList>
            <person name="Sorensen T."/>
        </authorList>
    </citation>
    <scope>NUCLEOTIDE SEQUENCE [LARGE SCALE GENOMIC DNA]</scope>
    <source>
        <strain evidence="7 8">CBS 135458</strain>
    </source>
</reference>
<keyword evidence="8" id="KW-1185">Reference proteome</keyword>
<dbReference type="Proteomes" id="UP001480595">
    <property type="component" value="Unassembled WGS sequence"/>
</dbReference>
<dbReference type="RefSeq" id="XP_066717230.1">
    <property type="nucleotide sequence ID" value="XM_066857961.1"/>
</dbReference>
<dbReference type="InterPro" id="IPR051852">
    <property type="entry name" value="Alpha-type_PK"/>
</dbReference>
<keyword evidence="1" id="KW-0723">Serine/threonine-protein kinase</keyword>
<feature type="domain" description="Alpha-type protein kinase" evidence="6">
    <location>
        <begin position="1"/>
        <end position="231"/>
    </location>
</feature>
<accession>A0ABR1VI06</accession>
<dbReference type="PANTHER" id="PTHR45992">
    <property type="entry name" value="EUKARYOTIC ELONGATION FACTOR 2 KINASE-RELATED"/>
    <property type="match status" value="1"/>
</dbReference>
<dbReference type="SMART" id="SM00811">
    <property type="entry name" value="Alpha_kinase"/>
    <property type="match status" value="1"/>
</dbReference>
<feature type="non-terminal residue" evidence="7">
    <location>
        <position position="231"/>
    </location>
</feature>
<dbReference type="PROSITE" id="PS51158">
    <property type="entry name" value="ALPHA_KINASE"/>
    <property type="match status" value="1"/>
</dbReference>
<proteinExistence type="predicted"/>
<organism evidence="7 8">
    <name type="scientific">Apiospora phragmitis</name>
    <dbReference type="NCBI Taxonomy" id="2905665"/>
    <lineage>
        <taxon>Eukaryota</taxon>
        <taxon>Fungi</taxon>
        <taxon>Dikarya</taxon>
        <taxon>Ascomycota</taxon>
        <taxon>Pezizomycotina</taxon>
        <taxon>Sordariomycetes</taxon>
        <taxon>Xylariomycetidae</taxon>
        <taxon>Amphisphaeriales</taxon>
        <taxon>Apiosporaceae</taxon>
        <taxon>Apiospora</taxon>
    </lineage>
</organism>
<dbReference type="Pfam" id="PF02816">
    <property type="entry name" value="Alpha_kinase"/>
    <property type="match status" value="1"/>
</dbReference>
<evidence type="ECO:0000256" key="1">
    <source>
        <dbReference type="ARBA" id="ARBA00022527"/>
    </source>
</evidence>
<keyword evidence="3" id="KW-0547">Nucleotide-binding</keyword>
<comment type="caution">
    <text evidence="7">The sequence shown here is derived from an EMBL/GenBank/DDBJ whole genome shotgun (WGS) entry which is preliminary data.</text>
</comment>
<evidence type="ECO:0000256" key="2">
    <source>
        <dbReference type="ARBA" id="ARBA00022679"/>
    </source>
</evidence>
<evidence type="ECO:0000259" key="6">
    <source>
        <dbReference type="PROSITE" id="PS51158"/>
    </source>
</evidence>